<dbReference type="Proteomes" id="UP000004994">
    <property type="component" value="Chromosome 1"/>
</dbReference>
<dbReference type="EnsemblPlants" id="Solyc01g106947.1.1">
    <property type="protein sequence ID" value="Solyc01g106947.1.1"/>
    <property type="gene ID" value="Solyc01g106947.1"/>
</dbReference>
<keyword evidence="2" id="KW-1185">Reference proteome</keyword>
<evidence type="ECO:0000313" key="2">
    <source>
        <dbReference type="Proteomes" id="UP000004994"/>
    </source>
</evidence>
<dbReference type="AlphaFoldDB" id="A0A3Q7ERY9"/>
<reference evidence="1" key="2">
    <citation type="submission" date="2019-01" db="UniProtKB">
        <authorList>
            <consortium name="EnsemblPlants"/>
        </authorList>
    </citation>
    <scope>IDENTIFICATION</scope>
    <source>
        <strain evidence="1">cv. Heinz 1706</strain>
    </source>
</reference>
<sequence length="90" mass="10217">MVLFFHHKSGFCKGGELFVRRPMGRVCTYLMATVSPESLTLNFGVSDLISKLNVRAQLCTIAESRLSFIVDWRSTYKNGNNEELLKSSIR</sequence>
<reference evidence="1" key="1">
    <citation type="journal article" date="2012" name="Nature">
        <title>The tomato genome sequence provides insights into fleshy fruit evolution.</title>
        <authorList>
            <consortium name="Tomato Genome Consortium"/>
        </authorList>
    </citation>
    <scope>NUCLEOTIDE SEQUENCE [LARGE SCALE GENOMIC DNA]</scope>
    <source>
        <strain evidence="1">cv. Heinz 1706</strain>
    </source>
</reference>
<protein>
    <submittedName>
        <fullName evidence="1">Uncharacterized protein</fullName>
    </submittedName>
</protein>
<organism evidence="1">
    <name type="scientific">Solanum lycopersicum</name>
    <name type="common">Tomato</name>
    <name type="synonym">Lycopersicon esculentum</name>
    <dbReference type="NCBI Taxonomy" id="4081"/>
    <lineage>
        <taxon>Eukaryota</taxon>
        <taxon>Viridiplantae</taxon>
        <taxon>Streptophyta</taxon>
        <taxon>Embryophyta</taxon>
        <taxon>Tracheophyta</taxon>
        <taxon>Spermatophyta</taxon>
        <taxon>Magnoliopsida</taxon>
        <taxon>eudicotyledons</taxon>
        <taxon>Gunneridae</taxon>
        <taxon>Pentapetalae</taxon>
        <taxon>asterids</taxon>
        <taxon>lamiids</taxon>
        <taxon>Solanales</taxon>
        <taxon>Solanaceae</taxon>
        <taxon>Solanoideae</taxon>
        <taxon>Solaneae</taxon>
        <taxon>Solanum</taxon>
        <taxon>Solanum subgen. Lycopersicon</taxon>
    </lineage>
</organism>
<dbReference type="InParanoid" id="A0A3Q7ERY9"/>
<evidence type="ECO:0000313" key="1">
    <source>
        <dbReference type="EnsemblPlants" id="Solyc01g106947.1.1"/>
    </source>
</evidence>
<name>A0A3Q7ERY9_SOLLC</name>
<proteinExistence type="predicted"/>
<accession>A0A3Q7ERY9</accession>
<dbReference type="Gramene" id="Solyc01g106947.1.1">
    <property type="protein sequence ID" value="Solyc01g106947.1.1"/>
    <property type="gene ID" value="Solyc01g106947.1"/>
</dbReference>